<dbReference type="HOGENOM" id="CLU_017290_1_3_9"/>
<dbReference type="InterPro" id="IPR008147">
    <property type="entry name" value="Gln_synt_N"/>
</dbReference>
<dbReference type="PROSITE" id="PS00181">
    <property type="entry name" value="GLNA_ATP"/>
    <property type="match status" value="1"/>
</dbReference>
<reference evidence="12" key="1">
    <citation type="submission" date="2011-12" db="EMBL/GenBank/DDBJ databases">
        <title>The complete genome of chromosome of Sulfobacillus acidophilus DSM 10332.</title>
        <authorList>
            <person name="Lucas S."/>
            <person name="Han J."/>
            <person name="Lapidus A."/>
            <person name="Bruce D."/>
            <person name="Goodwin L."/>
            <person name="Pitluck S."/>
            <person name="Peters L."/>
            <person name="Kyrpides N."/>
            <person name="Mavromatis K."/>
            <person name="Ivanova N."/>
            <person name="Mikhailova N."/>
            <person name="Chertkov O."/>
            <person name="Saunders E."/>
            <person name="Detter J.C."/>
            <person name="Tapia R."/>
            <person name="Han C."/>
            <person name="Land M."/>
            <person name="Hauser L."/>
            <person name="Markowitz V."/>
            <person name="Cheng J.-F."/>
            <person name="Hugenholtz P."/>
            <person name="Woyke T."/>
            <person name="Wu D."/>
            <person name="Pukall R."/>
            <person name="Gehrich-Schroeter G."/>
            <person name="Schneider S."/>
            <person name="Klenk H.-P."/>
            <person name="Eisen J.A."/>
        </authorList>
    </citation>
    <scope>NUCLEOTIDE SEQUENCE [LARGE SCALE GENOMIC DNA]</scope>
    <source>
        <strain evidence="12">ATCC 700253 / DSM 10332 / NAL</strain>
    </source>
</reference>
<sequence length="441" mass="48993">MLSRISDIFESPVRYVMVSFTDLHGVLRAKLVPKSHLNSVLETGAGFAGFAIGSVGQGPHDPDLTVRPDLSHWIPLNDAPDIAWTIGNLLLDGQPWHFCTRSLLQKVTEELRQQGIQAKVGIEAEFYLVKETENGHIIPADTYDRAAKTCYQLDVLARHLPFLTDAIDGLESLGIDVYQVDHEDGPSQFEINWVYDDALVTADRFSFLRFWVKRVAQREGLIATFMPKPFSHLTGSGAHVHLSLWDTHTGRNLFDDPTDPSGLSMMAHHFIAGVLSHAAALTAFVAPTVNSYKRLSSPTSLSGATWSPTTITVGANNRTHLIRIPGPGRFEFRAMDSSVNPYLGLAALLVAGFDGIRRRLPNIEPSKENMYGLSSTEIVDRHISRLPGSLDRALDALEADPLFSDAFGDAFIKGFLAYKRSEWDEYHQTVSPQEIQHYLFQ</sequence>
<reference evidence="11 12" key="2">
    <citation type="journal article" date="2012" name="Stand. Genomic Sci.">
        <title>Complete genome sequence of the moderately thermophilic mineral-sulfide-oxidizing firmicute Sulfobacillus acidophilus type strain (NAL(T)).</title>
        <authorList>
            <person name="Anderson I."/>
            <person name="Chertkov O."/>
            <person name="Chen A."/>
            <person name="Saunders E."/>
            <person name="Lapidus A."/>
            <person name="Nolan M."/>
            <person name="Lucas S."/>
            <person name="Hammon N."/>
            <person name="Deshpande S."/>
            <person name="Cheng J.F."/>
            <person name="Han C."/>
            <person name="Tapia R."/>
            <person name="Goodwin L.A."/>
            <person name="Pitluck S."/>
            <person name="Liolios K."/>
            <person name="Pagani I."/>
            <person name="Ivanova N."/>
            <person name="Mikhailova N."/>
            <person name="Pati A."/>
            <person name="Palaniappan K."/>
            <person name="Land M."/>
            <person name="Pan C."/>
            <person name="Rohde M."/>
            <person name="Pukall R."/>
            <person name="Goker M."/>
            <person name="Detter J.C."/>
            <person name="Woyke T."/>
            <person name="Bristow J."/>
            <person name="Eisen J.A."/>
            <person name="Markowitz V."/>
            <person name="Hugenholtz P."/>
            <person name="Kyrpides N.C."/>
            <person name="Klenk H.P."/>
            <person name="Mavromatis K."/>
        </authorList>
    </citation>
    <scope>NUCLEOTIDE SEQUENCE [LARGE SCALE GENOMIC DNA]</scope>
    <source>
        <strain evidence="12">ATCC 700253 / DSM 10332 / NAL</strain>
    </source>
</reference>
<dbReference type="InterPro" id="IPR027303">
    <property type="entry name" value="Gln_synth_gly_rich_site"/>
</dbReference>
<evidence type="ECO:0000256" key="8">
    <source>
        <dbReference type="RuleBase" id="RU000384"/>
    </source>
</evidence>
<keyword evidence="3 11" id="KW-0436">Ligase</keyword>
<evidence type="ECO:0000259" key="10">
    <source>
        <dbReference type="PROSITE" id="PS51987"/>
    </source>
</evidence>
<proteinExistence type="inferred from homology"/>
<dbReference type="AlphaFoldDB" id="G8TYF9"/>
<accession>G8TYF9</accession>
<dbReference type="PATRIC" id="fig|679936.5.peg.2852"/>
<evidence type="ECO:0000256" key="3">
    <source>
        <dbReference type="ARBA" id="ARBA00022598"/>
    </source>
</evidence>
<dbReference type="GO" id="GO:0006542">
    <property type="term" value="P:glutamine biosynthetic process"/>
    <property type="evidence" value="ECO:0007669"/>
    <property type="project" value="InterPro"/>
</dbReference>
<protein>
    <submittedName>
        <fullName evidence="11">Glutamine synthetase, type III</fullName>
        <ecNumber evidence="11">6.3.1.2</ecNumber>
    </submittedName>
</protein>
<dbReference type="SUPFAM" id="SSF54368">
    <property type="entry name" value="Glutamine synthetase, N-terminal domain"/>
    <property type="match status" value="1"/>
</dbReference>
<dbReference type="InterPro" id="IPR008146">
    <property type="entry name" value="Gln_synth_cat_dom"/>
</dbReference>
<dbReference type="EMBL" id="CP003179">
    <property type="protein sequence ID" value="AEW06220.1"/>
    <property type="molecule type" value="Genomic_DNA"/>
</dbReference>
<gene>
    <name evidence="11" type="ordered locus">Sulac_2759</name>
</gene>
<evidence type="ECO:0000256" key="7">
    <source>
        <dbReference type="PROSITE-ProRule" id="PRU01330"/>
    </source>
</evidence>
<evidence type="ECO:0000256" key="4">
    <source>
        <dbReference type="ARBA" id="ARBA00022741"/>
    </source>
</evidence>
<dbReference type="KEGG" id="sap:Sulac_2759"/>
<dbReference type="Proteomes" id="UP000005439">
    <property type="component" value="Chromosome"/>
</dbReference>
<dbReference type="PANTHER" id="PTHR43785">
    <property type="entry name" value="GAMMA-GLUTAMYLPUTRESCINE SYNTHETASE"/>
    <property type="match status" value="1"/>
</dbReference>
<dbReference type="Gene3D" id="3.10.20.70">
    <property type="entry name" value="Glutamine synthetase, N-terminal domain"/>
    <property type="match status" value="1"/>
</dbReference>
<evidence type="ECO:0000313" key="12">
    <source>
        <dbReference type="Proteomes" id="UP000005439"/>
    </source>
</evidence>
<dbReference type="EC" id="6.3.1.2" evidence="11"/>
<dbReference type="Gene3D" id="3.30.590.10">
    <property type="entry name" value="Glutamine synthetase/guanido kinase, catalytic domain"/>
    <property type="match status" value="1"/>
</dbReference>
<evidence type="ECO:0000256" key="5">
    <source>
        <dbReference type="ARBA" id="ARBA00022840"/>
    </source>
</evidence>
<dbReference type="PANTHER" id="PTHR43785:SF12">
    <property type="entry name" value="TYPE-1 GLUTAMINE SYNTHETASE 2"/>
    <property type="match status" value="1"/>
</dbReference>
<dbReference type="GO" id="GO:0004356">
    <property type="term" value="F:glutamine synthetase activity"/>
    <property type="evidence" value="ECO:0007669"/>
    <property type="project" value="UniProtKB-EC"/>
</dbReference>
<dbReference type="Pfam" id="PF00120">
    <property type="entry name" value="Gln-synt_C"/>
    <property type="match status" value="1"/>
</dbReference>
<keyword evidence="6" id="KW-0460">Magnesium</keyword>
<evidence type="ECO:0000259" key="9">
    <source>
        <dbReference type="PROSITE" id="PS51986"/>
    </source>
</evidence>
<dbReference type="InterPro" id="IPR036651">
    <property type="entry name" value="Gln_synt_N_sf"/>
</dbReference>
<keyword evidence="5" id="KW-0067">ATP-binding</keyword>
<keyword evidence="12" id="KW-1185">Reference proteome</keyword>
<dbReference type="SUPFAM" id="SSF55931">
    <property type="entry name" value="Glutamine synthetase/guanido kinase"/>
    <property type="match status" value="1"/>
</dbReference>
<comment type="cofactor">
    <cofactor evidence="1">
        <name>Mg(2+)</name>
        <dbReference type="ChEBI" id="CHEBI:18420"/>
    </cofactor>
</comment>
<evidence type="ECO:0000313" key="11">
    <source>
        <dbReference type="EMBL" id="AEW06220.1"/>
    </source>
</evidence>
<dbReference type="InterPro" id="IPR014746">
    <property type="entry name" value="Gln_synth/guanido_kin_cat_dom"/>
</dbReference>
<evidence type="ECO:0000256" key="6">
    <source>
        <dbReference type="ARBA" id="ARBA00022842"/>
    </source>
</evidence>
<organism evidence="11 12">
    <name type="scientific">Sulfobacillus acidophilus (strain ATCC 700253 / DSM 10332 / NAL)</name>
    <dbReference type="NCBI Taxonomy" id="679936"/>
    <lineage>
        <taxon>Bacteria</taxon>
        <taxon>Bacillati</taxon>
        <taxon>Bacillota</taxon>
        <taxon>Clostridia</taxon>
        <taxon>Eubacteriales</taxon>
        <taxon>Clostridiales Family XVII. Incertae Sedis</taxon>
        <taxon>Sulfobacillus</taxon>
    </lineage>
</organism>
<dbReference type="NCBIfam" id="TIGR03105">
    <property type="entry name" value="gln_synth_III"/>
    <property type="match status" value="1"/>
</dbReference>
<dbReference type="InterPro" id="IPR017536">
    <property type="entry name" value="Glutamine_synthetase_typeIII"/>
</dbReference>
<name>G8TYF9_SULAD</name>
<evidence type="ECO:0000256" key="1">
    <source>
        <dbReference type="ARBA" id="ARBA00001946"/>
    </source>
</evidence>
<dbReference type="PROSITE" id="PS51987">
    <property type="entry name" value="GS_CATALYTIC"/>
    <property type="match status" value="1"/>
</dbReference>
<feature type="domain" description="GS beta-grasp" evidence="9">
    <location>
        <begin position="11"/>
        <end position="94"/>
    </location>
</feature>
<feature type="domain" description="GS catalytic" evidence="10">
    <location>
        <begin position="100"/>
        <end position="441"/>
    </location>
</feature>
<keyword evidence="4" id="KW-0547">Nucleotide-binding</keyword>
<dbReference type="GO" id="GO:0005524">
    <property type="term" value="F:ATP binding"/>
    <property type="evidence" value="ECO:0007669"/>
    <property type="project" value="UniProtKB-KW"/>
</dbReference>
<evidence type="ECO:0000256" key="2">
    <source>
        <dbReference type="ARBA" id="ARBA00009897"/>
    </source>
</evidence>
<comment type="similarity">
    <text evidence="2 7 8">Belongs to the glutamine synthetase family.</text>
</comment>
<dbReference type="STRING" id="679936.Sulac_2759"/>
<dbReference type="SMART" id="SM01230">
    <property type="entry name" value="Gln-synt_C"/>
    <property type="match status" value="1"/>
</dbReference>
<dbReference type="PROSITE" id="PS51986">
    <property type="entry name" value="GS_BETA_GRASP"/>
    <property type="match status" value="1"/>
</dbReference>